<sequence length="274" mass="30464">MRAQRAGGRVQPNQRMAKEPCDSLDSCKIGRAPRAVGSGWRRSERCKPVGRVLGQRTGSGAQVLGRERELGRRREQLGRGFWAESPVRRSGSDVRSGWIVSIGLDWAERVGPNRLGWTSANQRKMDQTRERRGFRPMGTAVTAQEGAGDGGEHRLVYTAVRMGVTKLGTRIERRKWRGFVRRSVADRLGRKTESERARLGVDFARDPPPPFSSGGRGVLCGDRAGERGKAARERVGEESVSGKRACRGRERVSGGRRSWWVGNRDVSEMAEGRQ</sequence>
<keyword evidence="3" id="KW-1185">Reference proteome</keyword>
<name>A0A2I0JWQ4_PUNGR</name>
<dbReference type="AlphaFoldDB" id="A0A2I0JWQ4"/>
<feature type="region of interest" description="Disordered" evidence="1">
    <location>
        <begin position="201"/>
        <end position="242"/>
    </location>
</feature>
<protein>
    <submittedName>
        <fullName evidence="2">Uncharacterized protein</fullName>
    </submittedName>
</protein>
<accession>A0A2I0JWQ4</accession>
<dbReference type="Proteomes" id="UP000233551">
    <property type="component" value="Unassembled WGS sequence"/>
</dbReference>
<evidence type="ECO:0000313" key="2">
    <source>
        <dbReference type="EMBL" id="PKI60293.1"/>
    </source>
</evidence>
<feature type="compositionally biased region" description="Basic and acidic residues" evidence="1">
    <location>
        <begin position="223"/>
        <end position="242"/>
    </location>
</feature>
<dbReference type="EMBL" id="PGOL01001170">
    <property type="protein sequence ID" value="PKI60293.1"/>
    <property type="molecule type" value="Genomic_DNA"/>
</dbReference>
<evidence type="ECO:0000313" key="3">
    <source>
        <dbReference type="Proteomes" id="UP000233551"/>
    </source>
</evidence>
<proteinExistence type="predicted"/>
<gene>
    <name evidence="2" type="ORF">CRG98_019348</name>
</gene>
<feature type="region of interest" description="Disordered" evidence="1">
    <location>
        <begin position="1"/>
        <end position="21"/>
    </location>
</feature>
<reference evidence="2 3" key="1">
    <citation type="submission" date="2017-11" db="EMBL/GenBank/DDBJ databases">
        <title>De-novo sequencing of pomegranate (Punica granatum L.) genome.</title>
        <authorList>
            <person name="Akparov Z."/>
            <person name="Amiraslanov A."/>
            <person name="Hajiyeva S."/>
            <person name="Abbasov M."/>
            <person name="Kaur K."/>
            <person name="Hamwieh A."/>
            <person name="Solovyev V."/>
            <person name="Salamov A."/>
            <person name="Braich B."/>
            <person name="Kosarev P."/>
            <person name="Mahmoud A."/>
            <person name="Hajiyev E."/>
            <person name="Babayeva S."/>
            <person name="Izzatullayeva V."/>
            <person name="Mammadov A."/>
            <person name="Mammadov A."/>
            <person name="Sharifova S."/>
            <person name="Ojaghi J."/>
            <person name="Eynullazada K."/>
            <person name="Bayramov B."/>
            <person name="Abdulazimova A."/>
            <person name="Shahmuradov I."/>
        </authorList>
    </citation>
    <scope>NUCLEOTIDE SEQUENCE [LARGE SCALE GENOMIC DNA]</scope>
    <source>
        <strain evidence="3">cv. AG2017</strain>
        <tissue evidence="2">Leaf</tissue>
    </source>
</reference>
<evidence type="ECO:0000256" key="1">
    <source>
        <dbReference type="SAM" id="MobiDB-lite"/>
    </source>
</evidence>
<organism evidence="2 3">
    <name type="scientific">Punica granatum</name>
    <name type="common">Pomegranate</name>
    <dbReference type="NCBI Taxonomy" id="22663"/>
    <lineage>
        <taxon>Eukaryota</taxon>
        <taxon>Viridiplantae</taxon>
        <taxon>Streptophyta</taxon>
        <taxon>Embryophyta</taxon>
        <taxon>Tracheophyta</taxon>
        <taxon>Spermatophyta</taxon>
        <taxon>Magnoliopsida</taxon>
        <taxon>eudicotyledons</taxon>
        <taxon>Gunneridae</taxon>
        <taxon>Pentapetalae</taxon>
        <taxon>rosids</taxon>
        <taxon>malvids</taxon>
        <taxon>Myrtales</taxon>
        <taxon>Lythraceae</taxon>
        <taxon>Punica</taxon>
    </lineage>
</organism>
<comment type="caution">
    <text evidence="2">The sequence shown here is derived from an EMBL/GenBank/DDBJ whole genome shotgun (WGS) entry which is preliminary data.</text>
</comment>